<evidence type="ECO:0000313" key="4">
    <source>
        <dbReference type="Proteomes" id="UP000515806"/>
    </source>
</evidence>
<dbReference type="PANTHER" id="PTHR34136:SF1">
    <property type="entry name" value="UDP-N-ACETYL-D-MANNOSAMINURONIC ACID TRANSFERASE"/>
    <property type="match status" value="1"/>
</dbReference>
<dbReference type="NCBIfam" id="TIGR00696">
    <property type="entry name" value="wecG_tagA_cpsF"/>
    <property type="match status" value="1"/>
</dbReference>
<accession>A0A7G9QDM5</accession>
<proteinExistence type="predicted"/>
<name>A0A7G9QDM5_9SPHI</name>
<keyword evidence="4" id="KW-1185">Reference proteome</keyword>
<dbReference type="InterPro" id="IPR004629">
    <property type="entry name" value="WecG_TagA_CpsF"/>
</dbReference>
<evidence type="ECO:0000256" key="2">
    <source>
        <dbReference type="ARBA" id="ARBA00022679"/>
    </source>
</evidence>
<evidence type="ECO:0000313" key="3">
    <source>
        <dbReference type="EMBL" id="QNN41450.1"/>
    </source>
</evidence>
<dbReference type="GO" id="GO:0016758">
    <property type="term" value="F:hexosyltransferase activity"/>
    <property type="evidence" value="ECO:0007669"/>
    <property type="project" value="TreeGrafter"/>
</dbReference>
<keyword evidence="1" id="KW-0328">Glycosyltransferase</keyword>
<keyword evidence="2 3" id="KW-0808">Transferase</keyword>
<dbReference type="KEGG" id="proe:H9L23_20435"/>
<gene>
    <name evidence="3" type="ORF">H9L23_20435</name>
</gene>
<dbReference type="AlphaFoldDB" id="A0A7G9QDM5"/>
<dbReference type="RefSeq" id="WP_187592058.1">
    <property type="nucleotide sequence ID" value="NZ_CP060723.1"/>
</dbReference>
<dbReference type="PANTHER" id="PTHR34136">
    <property type="match status" value="1"/>
</dbReference>
<organism evidence="3 4">
    <name type="scientific">Pedobacter roseus</name>
    <dbReference type="NCBI Taxonomy" id="336820"/>
    <lineage>
        <taxon>Bacteria</taxon>
        <taxon>Pseudomonadati</taxon>
        <taxon>Bacteroidota</taxon>
        <taxon>Sphingobacteriia</taxon>
        <taxon>Sphingobacteriales</taxon>
        <taxon>Sphingobacteriaceae</taxon>
        <taxon>Pedobacter</taxon>
    </lineage>
</organism>
<dbReference type="EMBL" id="CP060723">
    <property type="protein sequence ID" value="QNN41450.1"/>
    <property type="molecule type" value="Genomic_DNA"/>
</dbReference>
<dbReference type="Pfam" id="PF03808">
    <property type="entry name" value="Glyco_tran_WecG"/>
    <property type="match status" value="1"/>
</dbReference>
<dbReference type="Proteomes" id="UP000515806">
    <property type="component" value="Chromosome"/>
</dbReference>
<protein>
    <submittedName>
        <fullName evidence="3">WecB/TagA/CpsF family glycosyltransferase</fullName>
    </submittedName>
</protein>
<dbReference type="CDD" id="cd06533">
    <property type="entry name" value="Glyco_transf_WecG_TagA"/>
    <property type="match status" value="1"/>
</dbReference>
<reference evidence="3 4" key="1">
    <citation type="submission" date="2020-08" db="EMBL/GenBank/DDBJ databases">
        <title>Genome sequence of Pedobacter roseus KACC 11594T.</title>
        <authorList>
            <person name="Hyun D.-W."/>
            <person name="Bae J.-W."/>
        </authorList>
    </citation>
    <scope>NUCLEOTIDE SEQUENCE [LARGE SCALE GENOMIC DNA]</scope>
    <source>
        <strain evidence="3 4">KACC 11594</strain>
    </source>
</reference>
<evidence type="ECO:0000256" key="1">
    <source>
        <dbReference type="ARBA" id="ARBA00022676"/>
    </source>
</evidence>
<sequence length="260" mass="30079">MMITKEKFLGYNFIVSKDIKQVALSIFEYHNSNEIHLLPIIFTPNVDYIVKLDIAKYHELRERLKQSAFILPDGQPIIWASKLSKGNITNRLAGSDLFSHLYSLVKRNQIPSLFITSGDNVSKFYEKDFPGCHILTLPYIDAEDNNGFKKIADLSVDLIIKHDIKFVFIGISFPKQDKIALGIFDELKASGYENIPILALIGASLEFEAKIKKRAPMIFQKLGLEWFYRFLMEPKRLFKRYFIDSFKFINIVKANKKSEL</sequence>